<dbReference type="EMBL" id="PVNA01000001">
    <property type="protein sequence ID" value="PRX15446.1"/>
    <property type="molecule type" value="Genomic_DNA"/>
</dbReference>
<evidence type="ECO:0000313" key="6">
    <source>
        <dbReference type="Proteomes" id="UP000028980"/>
    </source>
</evidence>
<dbReference type="GO" id="GO:0016779">
    <property type="term" value="F:nucleotidyltransferase activity"/>
    <property type="evidence" value="ECO:0007669"/>
    <property type="project" value="UniProtKB-KW"/>
</dbReference>
<evidence type="ECO:0000313" key="4">
    <source>
        <dbReference type="EMBL" id="PRX15446.1"/>
    </source>
</evidence>
<keyword evidence="2" id="KW-0418">Kinase</keyword>
<evidence type="ECO:0000313" key="2">
    <source>
        <dbReference type="EMBL" id="GAK74563.1"/>
    </source>
</evidence>
<reference evidence="4 7" key="3">
    <citation type="submission" date="2018-03" db="EMBL/GenBank/DDBJ databases">
        <title>Genomic Encyclopedia of Archaeal and Bacterial Type Strains, Phase II (KMG-II): from individual species to whole genera.</title>
        <authorList>
            <person name="Goeker M."/>
        </authorList>
    </citation>
    <scope>NUCLEOTIDE SEQUENCE [LARGE SCALE GENOMIC DNA]</scope>
    <source>
        <strain evidence="4 7">DSM 22727</strain>
    </source>
</reference>
<dbReference type="Proteomes" id="UP000028980">
    <property type="component" value="Unassembled WGS sequence"/>
</dbReference>
<sequence>MEKIPQQAAYSGKRIVLYGPESTGKSTLSRKLAQHYNTVLIEEFAREYLQDKFNHTGEVCSYDDILPIAIGQRNLENKAVNKAQDYLFCDTDVLETYVYCMAYFNQAPQELINAVEESSYELYLLLQVDVPWTPDDLRDRPERREEMFELFLAALNKFNKPYKIVDGLDSQRFENAIKAIENESK</sequence>
<name>A0A081D6L7_NONUL</name>
<dbReference type="PANTHER" id="PTHR37512:SF1">
    <property type="entry name" value="NADR_TTD14 AAA DOMAIN-CONTAINING PROTEIN"/>
    <property type="match status" value="1"/>
</dbReference>
<evidence type="ECO:0000313" key="5">
    <source>
        <dbReference type="Proteomes" id="UP000028531"/>
    </source>
</evidence>
<keyword evidence="2" id="KW-0808">Transferase</keyword>
<dbReference type="GO" id="GO:0050262">
    <property type="term" value="F:ribosylnicotinamide kinase activity"/>
    <property type="evidence" value="ECO:0007669"/>
    <property type="project" value="UniProtKB-EC"/>
</dbReference>
<feature type="domain" description="NadR/Ttd14 AAA" evidence="1">
    <location>
        <begin position="14"/>
        <end position="166"/>
    </location>
</feature>
<dbReference type="Proteomes" id="UP000239997">
    <property type="component" value="Unassembled WGS sequence"/>
</dbReference>
<keyword evidence="7" id="KW-1185">Reference proteome</keyword>
<keyword evidence="4" id="KW-0548">Nucleotidyltransferase</keyword>
<dbReference type="PANTHER" id="PTHR37512">
    <property type="entry name" value="TRIFUNCTIONAL NAD BIOSYNTHESIS/REGULATOR PROTEIN NADR"/>
    <property type="match status" value="1"/>
</dbReference>
<dbReference type="InterPro" id="IPR027417">
    <property type="entry name" value="P-loop_NTPase"/>
</dbReference>
<reference evidence="3 5" key="2">
    <citation type="submission" date="2014-07" db="EMBL/GenBank/DDBJ databases">
        <title>Draft genome sequence of Nonlabens ulvanivorans, an ulvan degrading bacterium.</title>
        <authorList>
            <person name="Kopel M."/>
            <person name="Helbert W."/>
            <person name="Henrissat B."/>
            <person name="Doniger T."/>
            <person name="Banin E."/>
        </authorList>
    </citation>
    <scope>NUCLEOTIDE SEQUENCE [LARGE SCALE GENOMIC DNA]</scope>
    <source>
        <strain evidence="3 5">PLR</strain>
    </source>
</reference>
<dbReference type="EC" id="2.7.1.22" evidence="2"/>
<dbReference type="Proteomes" id="UP000028531">
    <property type="component" value="Unassembled WGS sequence"/>
</dbReference>
<organism evidence="2 6">
    <name type="scientific">Nonlabens ulvanivorans</name>
    <name type="common">Persicivirga ulvanivorans</name>
    <dbReference type="NCBI Taxonomy" id="906888"/>
    <lineage>
        <taxon>Bacteria</taxon>
        <taxon>Pseudomonadati</taxon>
        <taxon>Bacteroidota</taxon>
        <taxon>Flavobacteriia</taxon>
        <taxon>Flavobacteriales</taxon>
        <taxon>Flavobacteriaceae</taxon>
        <taxon>Nonlabens</taxon>
    </lineage>
</organism>
<evidence type="ECO:0000313" key="3">
    <source>
        <dbReference type="EMBL" id="KEZ92606.1"/>
    </source>
</evidence>
<gene>
    <name evidence="3" type="ORF">IL45_10690</name>
    <name evidence="2" type="ORF">JCM19296_141</name>
    <name evidence="4" type="ORF">LY02_00663</name>
</gene>
<dbReference type="OrthoDB" id="9151999at2"/>
<reference evidence="2 6" key="1">
    <citation type="journal article" date="2014" name="Genome Announc.">
        <title>Draft Genome Sequences of Marine Flavobacterium Nonlabens Strains NR17, NR24, NR27, NR32, NR33, and Ara13.</title>
        <authorList>
            <person name="Nakanishi M."/>
            <person name="Meirelles P."/>
            <person name="Suzuki R."/>
            <person name="Takatani N."/>
            <person name="Mino S."/>
            <person name="Suda W."/>
            <person name="Oshima K."/>
            <person name="Hattori M."/>
            <person name="Ohkuma M."/>
            <person name="Hosokawa M."/>
            <person name="Miyashita K."/>
            <person name="Thompson F.L."/>
            <person name="Niwa A."/>
            <person name="Sawabe T."/>
            <person name="Sawabe T."/>
        </authorList>
    </citation>
    <scope>NUCLEOTIDE SEQUENCE [LARGE SCALE GENOMIC DNA]</scope>
    <source>
        <strain evidence="2">JCM 19296</strain>
        <strain evidence="6">JCM19296</strain>
    </source>
</reference>
<dbReference type="SUPFAM" id="SSF52540">
    <property type="entry name" value="P-loop containing nucleoside triphosphate hydrolases"/>
    <property type="match status" value="1"/>
</dbReference>
<comment type="caution">
    <text evidence="2">The sequence shown here is derived from an EMBL/GenBank/DDBJ whole genome shotgun (WGS) entry which is preliminary data.</text>
</comment>
<evidence type="ECO:0000313" key="7">
    <source>
        <dbReference type="Proteomes" id="UP000239997"/>
    </source>
</evidence>
<dbReference type="InterPro" id="IPR038727">
    <property type="entry name" value="NadR/Ttd14_AAA_dom"/>
</dbReference>
<proteinExistence type="predicted"/>
<dbReference type="AlphaFoldDB" id="A0A081D6L7"/>
<evidence type="ECO:0000259" key="1">
    <source>
        <dbReference type="Pfam" id="PF13521"/>
    </source>
</evidence>
<protein>
    <submittedName>
        <fullName evidence="4">NadR type nicotinamide-nucleotide adenylyltransferase</fullName>
    </submittedName>
    <submittedName>
        <fullName evidence="3">NadR-like protein</fullName>
    </submittedName>
    <submittedName>
        <fullName evidence="2">Ribosylnicotinamide kinase</fullName>
        <ecNumber evidence="2">2.7.1.22</ecNumber>
    </submittedName>
</protein>
<dbReference type="RefSeq" id="WP_036583623.1">
    <property type="nucleotide sequence ID" value="NZ_CP138994.1"/>
</dbReference>
<dbReference type="EMBL" id="BBLG01000001">
    <property type="protein sequence ID" value="GAK74563.1"/>
    <property type="molecule type" value="Genomic_DNA"/>
</dbReference>
<accession>A0A081D6L7</accession>
<dbReference type="InterPro" id="IPR052735">
    <property type="entry name" value="NAD_biosynth-regulator"/>
</dbReference>
<dbReference type="Pfam" id="PF13521">
    <property type="entry name" value="AAA_28"/>
    <property type="match status" value="1"/>
</dbReference>
<dbReference type="Gene3D" id="3.40.50.300">
    <property type="entry name" value="P-loop containing nucleotide triphosphate hydrolases"/>
    <property type="match status" value="1"/>
</dbReference>
<dbReference type="EMBL" id="JPJI01000032">
    <property type="protein sequence ID" value="KEZ92606.1"/>
    <property type="molecule type" value="Genomic_DNA"/>
</dbReference>